<keyword evidence="3" id="KW-1185">Reference proteome</keyword>
<evidence type="ECO:0000256" key="1">
    <source>
        <dbReference type="SAM" id="Phobius"/>
    </source>
</evidence>
<keyword evidence="1" id="KW-0472">Membrane</keyword>
<dbReference type="EMBL" id="JADMLG010000005">
    <property type="protein sequence ID" value="MBH0777503.1"/>
    <property type="molecule type" value="Genomic_DNA"/>
</dbReference>
<reference evidence="2" key="1">
    <citation type="submission" date="2020-11" db="EMBL/GenBank/DDBJ databases">
        <title>Nocardia NEAU-351.nov., a novel actinomycete isolated from the cow dung.</title>
        <authorList>
            <person name="Zhang X."/>
        </authorList>
    </citation>
    <scope>NUCLEOTIDE SEQUENCE</scope>
    <source>
        <strain evidence="2">NEAU-351</strain>
    </source>
</reference>
<keyword evidence="1" id="KW-0812">Transmembrane</keyword>
<evidence type="ECO:0000313" key="2">
    <source>
        <dbReference type="EMBL" id="MBH0777503.1"/>
    </source>
</evidence>
<accession>A0A931N4D2</accession>
<comment type="caution">
    <text evidence="2">The sequence shown here is derived from an EMBL/GenBank/DDBJ whole genome shotgun (WGS) entry which is preliminary data.</text>
</comment>
<dbReference type="RefSeq" id="WP_196149843.1">
    <property type="nucleotide sequence ID" value="NZ_JADMLG010000005.1"/>
</dbReference>
<dbReference type="AlphaFoldDB" id="A0A931N4D2"/>
<dbReference type="PROSITE" id="PS51257">
    <property type="entry name" value="PROKAR_LIPOPROTEIN"/>
    <property type="match status" value="1"/>
</dbReference>
<proteinExistence type="predicted"/>
<gene>
    <name evidence="2" type="ORF">IT779_14590</name>
</gene>
<keyword evidence="1" id="KW-1133">Transmembrane helix</keyword>
<sequence length="73" mass="7430">MAEEQKNSAPERIRRGPSLSLLIVGLLALAVSACALAGPSTVSALTALPLGWIIVTAAIVVGVGLVLSPRGRR</sequence>
<protein>
    <submittedName>
        <fullName evidence="2">Uncharacterized protein</fullName>
    </submittedName>
</protein>
<dbReference type="Proteomes" id="UP000655751">
    <property type="component" value="Unassembled WGS sequence"/>
</dbReference>
<organism evidence="2 3">
    <name type="scientific">Nocardia bovistercoris</name>
    <dbReference type="NCBI Taxonomy" id="2785916"/>
    <lineage>
        <taxon>Bacteria</taxon>
        <taxon>Bacillati</taxon>
        <taxon>Actinomycetota</taxon>
        <taxon>Actinomycetes</taxon>
        <taxon>Mycobacteriales</taxon>
        <taxon>Nocardiaceae</taxon>
        <taxon>Nocardia</taxon>
    </lineage>
</organism>
<name>A0A931N4D2_9NOCA</name>
<evidence type="ECO:0000313" key="3">
    <source>
        <dbReference type="Proteomes" id="UP000655751"/>
    </source>
</evidence>
<feature type="transmembrane region" description="Helical" evidence="1">
    <location>
        <begin position="47"/>
        <end position="67"/>
    </location>
</feature>